<dbReference type="EC" id="1.5.1.2" evidence="6 7"/>
<dbReference type="Gene3D" id="1.10.3730.10">
    <property type="entry name" value="ProC C-terminal domain-like"/>
    <property type="match status" value="1"/>
</dbReference>
<sequence length="270" mass="28945">MFKKIAFVGAGSMAEALIAGIVKSGVLEPNQIYVTNRSNQTRLQELTQLYAIQSTSDTETAISGAEAIFLAMKPKDVVGALAEIKPFVSKDKVIISILAGTETKFIADQLGMDLSVIRAMPNTSATIGYGATGLTKGAFVTEEQIQLARTLFETVGTVTIVDEEQMHTVTAVAGSGPAYFYYIVEAMEEAAKKGGLNQVDAKELIYQTILGAAEMLKQTDDEPALLRKKITSPGGTTERGIKTLEEHSVKEAIEAAVYQASNRSKELGEN</sequence>
<comment type="function">
    <text evidence="5 6">Catalyzes the reduction of 1-pyrroline-5-carboxylate (PCA) to L-proline.</text>
</comment>
<evidence type="ECO:0000256" key="5">
    <source>
        <dbReference type="ARBA" id="ARBA00058118"/>
    </source>
</evidence>
<comment type="caution">
    <text evidence="12">The sequence shown here is derived from an EMBL/GenBank/DDBJ whole genome shotgun (WGS) entry which is preliminary data.</text>
</comment>
<keyword evidence="13" id="KW-1185">Reference proteome</keyword>
<comment type="catalytic activity">
    <reaction evidence="6">
        <text>L-proline + NAD(+) = (S)-1-pyrroline-5-carboxylate + NADH + 2 H(+)</text>
        <dbReference type="Rhea" id="RHEA:14105"/>
        <dbReference type="ChEBI" id="CHEBI:15378"/>
        <dbReference type="ChEBI" id="CHEBI:17388"/>
        <dbReference type="ChEBI" id="CHEBI:57540"/>
        <dbReference type="ChEBI" id="CHEBI:57945"/>
        <dbReference type="ChEBI" id="CHEBI:60039"/>
        <dbReference type="EC" id="1.5.1.2"/>
    </reaction>
</comment>
<dbReference type="Pfam" id="PF03807">
    <property type="entry name" value="F420_oxidored"/>
    <property type="match status" value="1"/>
</dbReference>
<evidence type="ECO:0000256" key="2">
    <source>
        <dbReference type="ARBA" id="ARBA00022650"/>
    </source>
</evidence>
<comment type="pathway">
    <text evidence="6 9">Amino-acid biosynthesis; L-proline biosynthesis; L-proline from L-glutamate 5-semialdehyde: step 1/1.</text>
</comment>
<evidence type="ECO:0000256" key="6">
    <source>
        <dbReference type="HAMAP-Rule" id="MF_01925"/>
    </source>
</evidence>
<dbReference type="GO" id="GO:0055129">
    <property type="term" value="P:L-proline biosynthetic process"/>
    <property type="evidence" value="ECO:0007669"/>
    <property type="project" value="UniProtKB-UniRule"/>
</dbReference>
<dbReference type="FunFam" id="1.10.3730.10:FF:000001">
    <property type="entry name" value="Pyrroline-5-carboxylate reductase"/>
    <property type="match status" value="1"/>
</dbReference>
<dbReference type="Pfam" id="PF14748">
    <property type="entry name" value="P5CR_dimer"/>
    <property type="match status" value="1"/>
</dbReference>
<dbReference type="NCBIfam" id="TIGR00112">
    <property type="entry name" value="proC"/>
    <property type="match status" value="1"/>
</dbReference>
<dbReference type="AlphaFoldDB" id="A0A917TXG6"/>
<dbReference type="InterPro" id="IPR008927">
    <property type="entry name" value="6-PGluconate_DH-like_C_sf"/>
</dbReference>
<dbReference type="Gene3D" id="3.40.50.720">
    <property type="entry name" value="NAD(P)-binding Rossmann-like Domain"/>
    <property type="match status" value="1"/>
</dbReference>
<evidence type="ECO:0000259" key="10">
    <source>
        <dbReference type="Pfam" id="PF03807"/>
    </source>
</evidence>
<keyword evidence="6 9" id="KW-0028">Amino-acid biosynthesis</keyword>
<dbReference type="GO" id="GO:0005737">
    <property type="term" value="C:cytoplasm"/>
    <property type="evidence" value="ECO:0007669"/>
    <property type="project" value="UniProtKB-SubCell"/>
</dbReference>
<gene>
    <name evidence="6 12" type="primary">proC</name>
    <name evidence="12" type="ORF">GCM10011351_31470</name>
</gene>
<dbReference type="SUPFAM" id="SSF48179">
    <property type="entry name" value="6-phosphogluconate dehydrogenase C-terminal domain-like"/>
    <property type="match status" value="1"/>
</dbReference>
<dbReference type="InterPro" id="IPR029036">
    <property type="entry name" value="P5CR_dimer"/>
</dbReference>
<name>A0A917TXG6_9BACI</name>
<dbReference type="InterPro" id="IPR028939">
    <property type="entry name" value="P5C_Rdtase_cat_N"/>
</dbReference>
<dbReference type="GO" id="GO:0004735">
    <property type="term" value="F:pyrroline-5-carboxylate reductase activity"/>
    <property type="evidence" value="ECO:0007669"/>
    <property type="project" value="UniProtKB-UniRule"/>
</dbReference>
<dbReference type="PIRSF" id="PIRSF000193">
    <property type="entry name" value="Pyrrol-5-carb_rd"/>
    <property type="match status" value="1"/>
</dbReference>
<comment type="similarity">
    <text evidence="1 6 9">Belongs to the pyrroline-5-carboxylate reductase family.</text>
</comment>
<feature type="binding site" evidence="8">
    <location>
        <begin position="71"/>
        <end position="74"/>
    </location>
    <ligand>
        <name>NADP(+)</name>
        <dbReference type="ChEBI" id="CHEBI:58349"/>
    </ligand>
</feature>
<dbReference type="HAMAP" id="MF_01925">
    <property type="entry name" value="P5C_reductase"/>
    <property type="match status" value="1"/>
</dbReference>
<dbReference type="PANTHER" id="PTHR11645:SF49">
    <property type="entry name" value="PYRROLINE-5-CARBOXYLATE REDUCTASE 1"/>
    <property type="match status" value="1"/>
</dbReference>
<comment type="subcellular location">
    <subcellularLocation>
        <location evidence="6">Cytoplasm</location>
    </subcellularLocation>
</comment>
<evidence type="ECO:0000259" key="11">
    <source>
        <dbReference type="Pfam" id="PF14748"/>
    </source>
</evidence>
<evidence type="ECO:0000256" key="4">
    <source>
        <dbReference type="ARBA" id="ARBA00023002"/>
    </source>
</evidence>
<dbReference type="PANTHER" id="PTHR11645">
    <property type="entry name" value="PYRROLINE-5-CARBOXYLATE REDUCTASE"/>
    <property type="match status" value="1"/>
</dbReference>
<dbReference type="SUPFAM" id="SSF51735">
    <property type="entry name" value="NAD(P)-binding Rossmann-fold domains"/>
    <property type="match status" value="1"/>
</dbReference>
<dbReference type="RefSeq" id="WP_117157334.1">
    <property type="nucleotide sequence ID" value="NZ_BMLG01000033.1"/>
</dbReference>
<evidence type="ECO:0000313" key="13">
    <source>
        <dbReference type="Proteomes" id="UP000618460"/>
    </source>
</evidence>
<feature type="domain" description="Pyrroline-5-carboxylate reductase catalytic N-terminal" evidence="10">
    <location>
        <begin position="4"/>
        <end position="100"/>
    </location>
</feature>
<accession>A0A917TXG6</accession>
<organism evidence="12 13">
    <name type="scientific">Paraliobacillus quinghaiensis</name>
    <dbReference type="NCBI Taxonomy" id="470815"/>
    <lineage>
        <taxon>Bacteria</taxon>
        <taxon>Bacillati</taxon>
        <taxon>Bacillota</taxon>
        <taxon>Bacilli</taxon>
        <taxon>Bacillales</taxon>
        <taxon>Bacillaceae</taxon>
        <taxon>Paraliobacillus</taxon>
    </lineage>
</organism>
<feature type="domain" description="Pyrroline-5-carboxylate reductase dimerisation" evidence="11">
    <location>
        <begin position="163"/>
        <end position="267"/>
    </location>
</feature>
<keyword evidence="3 6" id="KW-0521">NADP</keyword>
<dbReference type="Proteomes" id="UP000618460">
    <property type="component" value="Unassembled WGS sequence"/>
</dbReference>
<dbReference type="InterPro" id="IPR036291">
    <property type="entry name" value="NAD(P)-bd_dom_sf"/>
</dbReference>
<evidence type="ECO:0000256" key="9">
    <source>
        <dbReference type="RuleBase" id="RU003903"/>
    </source>
</evidence>
<dbReference type="PROSITE" id="PS00521">
    <property type="entry name" value="P5CR"/>
    <property type="match status" value="1"/>
</dbReference>
<keyword evidence="2 6" id="KW-0641">Proline biosynthesis</keyword>
<evidence type="ECO:0000256" key="8">
    <source>
        <dbReference type="PIRSR" id="PIRSR000193-1"/>
    </source>
</evidence>
<dbReference type="InterPro" id="IPR053790">
    <property type="entry name" value="P5CR-like_CS"/>
</dbReference>
<comment type="catalytic activity">
    <reaction evidence="6 9">
        <text>L-proline + NADP(+) = (S)-1-pyrroline-5-carboxylate + NADPH + 2 H(+)</text>
        <dbReference type="Rhea" id="RHEA:14109"/>
        <dbReference type="ChEBI" id="CHEBI:15378"/>
        <dbReference type="ChEBI" id="CHEBI:17388"/>
        <dbReference type="ChEBI" id="CHEBI:57783"/>
        <dbReference type="ChEBI" id="CHEBI:58349"/>
        <dbReference type="ChEBI" id="CHEBI:60039"/>
        <dbReference type="EC" id="1.5.1.2"/>
    </reaction>
</comment>
<protein>
    <recommendedName>
        <fullName evidence="6 7">Pyrroline-5-carboxylate reductase</fullName>
        <shortName evidence="6">P5C reductase</shortName>
        <shortName evidence="6">P5CR</shortName>
        <ecNumber evidence="6 7">1.5.1.2</ecNumber>
    </recommendedName>
    <alternativeName>
        <fullName evidence="6">PCA reductase</fullName>
    </alternativeName>
</protein>
<evidence type="ECO:0000313" key="12">
    <source>
        <dbReference type="EMBL" id="GGM43220.1"/>
    </source>
</evidence>
<keyword evidence="4 6" id="KW-0560">Oxidoreductase</keyword>
<reference evidence="12" key="1">
    <citation type="journal article" date="2014" name="Int. J. Syst. Evol. Microbiol.">
        <title>Complete genome sequence of Corynebacterium casei LMG S-19264T (=DSM 44701T), isolated from a smear-ripened cheese.</title>
        <authorList>
            <consortium name="US DOE Joint Genome Institute (JGI-PGF)"/>
            <person name="Walter F."/>
            <person name="Albersmeier A."/>
            <person name="Kalinowski J."/>
            <person name="Ruckert C."/>
        </authorList>
    </citation>
    <scope>NUCLEOTIDE SEQUENCE</scope>
    <source>
        <strain evidence="12">CGMCC 1.6333</strain>
    </source>
</reference>
<evidence type="ECO:0000256" key="1">
    <source>
        <dbReference type="ARBA" id="ARBA00005525"/>
    </source>
</evidence>
<evidence type="ECO:0000256" key="3">
    <source>
        <dbReference type="ARBA" id="ARBA00022857"/>
    </source>
</evidence>
<keyword evidence="6" id="KW-0963">Cytoplasm</keyword>
<proteinExistence type="inferred from homology"/>
<dbReference type="OrthoDB" id="9805754at2"/>
<dbReference type="InterPro" id="IPR000304">
    <property type="entry name" value="Pyrroline-COOH_reductase"/>
</dbReference>
<evidence type="ECO:0000256" key="7">
    <source>
        <dbReference type="NCBIfam" id="TIGR00112"/>
    </source>
</evidence>
<dbReference type="EMBL" id="BMLG01000033">
    <property type="protein sequence ID" value="GGM43220.1"/>
    <property type="molecule type" value="Genomic_DNA"/>
</dbReference>
<reference evidence="12" key="2">
    <citation type="submission" date="2020-09" db="EMBL/GenBank/DDBJ databases">
        <authorList>
            <person name="Sun Q."/>
            <person name="Zhou Y."/>
        </authorList>
    </citation>
    <scope>NUCLEOTIDE SEQUENCE</scope>
    <source>
        <strain evidence="12">CGMCC 1.6333</strain>
    </source>
</reference>